<evidence type="ECO:0000313" key="2">
    <source>
        <dbReference type="Proteomes" id="UP000831151"/>
    </source>
</evidence>
<evidence type="ECO:0000313" key="1">
    <source>
        <dbReference type="EMBL" id="UQK58523.1"/>
    </source>
</evidence>
<protein>
    <submittedName>
        <fullName evidence="1">Uncharacterized protein</fullName>
    </submittedName>
</protein>
<dbReference type="KEGG" id="fms:M1R53_04600"/>
<dbReference type="RefSeq" id="WP_249242140.1">
    <property type="nucleotide sequence ID" value="NZ_CP096649.1"/>
</dbReference>
<dbReference type="AlphaFoldDB" id="A0A9E7ITG2"/>
<name>A0A9E7ITG2_9FIRM</name>
<dbReference type="EMBL" id="CP096649">
    <property type="protein sequence ID" value="UQK58523.1"/>
    <property type="molecule type" value="Genomic_DNA"/>
</dbReference>
<reference evidence="1" key="1">
    <citation type="submission" date="2022-04" db="EMBL/GenBank/DDBJ databases">
        <title>Complete genome sequences of Ezakiella coagulans and Fenollaria massiliensis.</title>
        <authorList>
            <person name="France M.T."/>
            <person name="Clifford J."/>
            <person name="Narina S."/>
            <person name="Rutt L."/>
            <person name="Ravel J."/>
        </authorList>
    </citation>
    <scope>NUCLEOTIDE SEQUENCE</scope>
    <source>
        <strain evidence="1">C0061C2</strain>
    </source>
</reference>
<dbReference type="Proteomes" id="UP000831151">
    <property type="component" value="Chromosome"/>
</dbReference>
<proteinExistence type="predicted"/>
<sequence>MSVKINTEVIEMMLFFWQSISEREKVSEDYIRSVAERDEMKYTFCEGFNEESVRKVLSAISNNELLSDASKEEKKFWNNNMWMTEDLGVVNMMVEPIKKLNLDGIDSNKTLIFVPGHLEEKYIDGDTIVVNFFKINVDIFGGTGAVTVNGKDFKDYILDLVQGK</sequence>
<accession>A0A9E7ITG2</accession>
<organism evidence="1 2">
    <name type="scientific">Fenollaria massiliensis</name>
    <dbReference type="NCBI Taxonomy" id="938288"/>
    <lineage>
        <taxon>Bacteria</taxon>
        <taxon>Bacillati</taxon>
        <taxon>Bacillota</taxon>
        <taxon>Clostridia</taxon>
        <taxon>Eubacteriales</taxon>
        <taxon>Fenollaria</taxon>
    </lineage>
</organism>
<gene>
    <name evidence="1" type="ORF">M1R53_04600</name>
</gene>
<keyword evidence="2" id="KW-1185">Reference proteome</keyword>